<dbReference type="SUPFAM" id="SSF50978">
    <property type="entry name" value="WD40 repeat-like"/>
    <property type="match status" value="1"/>
</dbReference>
<dbReference type="SUPFAM" id="SSF50998">
    <property type="entry name" value="Quinoprotein alcohol dehydrogenase-like"/>
    <property type="match status" value="1"/>
</dbReference>
<sequence length="1152" mass="130439">MSSAPVITHTHTLGLAPDVLSNLHFIDENIILYPAGHSVVIYNAEKKTQRFIFISEGSHITTLALSPNRRFVGIAEASDRAIITVFDVQTLRKRKVINSGQIMQYVWMNFSPDGKLLLTLGSSPDYLLTNWMWEKIRPLHSVKAASGAGADDAGTTASPAMYQCSFCLHDPTLVVAIGNGRVSWYRLSSTMQLDPIRRDCHGISKHDFICHTWIRDSLVLGTRAGLILLCGPSGAAFISQIDLRSISGDPQSGPDLPVLSLISFNRGLACGTLAGQVFLFETLLHDNDQVANLSAAKRLTLRSSTPGDVTNMALNPTEQLLAVTTSSSSAYFVSLTNSDILKADEMKFEPLLEPFHSGAIVGMDVCIRKPLVITCGLDCSVRVWNYLDRTTECVKIFPEACLSVAIHPSGFQVMIGFTDKLRLMNLLLDDIRPCKEINVKNCREVQFSAGGHMFAAVHGSLILVYSTYTCELISTLRGHNQRVSSIEWVHDDMTIITSGSDGAIYEFASRSGQREREYVQKGCKYYSAVGTQDGKIYAVGNDRVLKEIADSAVQKELDSGTILTQIVLSRPPERMLFTGSENGVIRSFKFPLTGHCQDYQCHSAAVSRLRLSRDDTMLFSAGMDGTMSMFEVREQEGRQVSSLPLMPWSEEVLVTRSDLEERATLTNELKNKVDELTLHNEYQLRLQEMSHNDKLKEIKEVYHVALEEEKRIYDQVKDAKQDMEMEYEEAIKRLEEVQAETLQLAKQEHQDQIMKEVELYHDLERQMKREEEEWAQQMSLANEQHQDALDMRQVDLEELLTRERERLDRLSEEKEAITREFKETKRQLEQDTDVEILELKEKFDQSLATERETTLRLKGENGIMKKRFSSLSNDIEDQKEELKLMMEKEGAVREQISVQRHEIELNKAQINGLDATIGDKERTIYELKKRNQEMEKHKFVLDYQIKELKREIEPRECKIADMQEQEDQIDGALEQLHSDNGRLREAVAALKDEIASVQAAMNESRHLAQQYATEAGRQMFDLDRAVHLGNQDELVAAVKDAIARYARSDATAAASDPQVLAEYSRQSSYLRGRIATLKTSVQVDSVRHRRETHRIMQQNDELIKEINSLRRELEVKRQGVKPTGNLPDQQTIWEKNQEKIASLKGELAIGSG</sequence>
<accession>A0A0H5RQX8</accession>
<dbReference type="AlphaFoldDB" id="A0A0H5RQX8"/>
<keyword evidence="1" id="KW-0853">WD repeat</keyword>
<dbReference type="SMART" id="SM00320">
    <property type="entry name" value="WD40"/>
    <property type="match status" value="6"/>
</dbReference>
<dbReference type="InterPro" id="IPR001680">
    <property type="entry name" value="WD40_rpt"/>
</dbReference>
<dbReference type="InterPro" id="IPR011047">
    <property type="entry name" value="Quinoprotein_ADH-like_sf"/>
</dbReference>
<dbReference type="InterPro" id="IPR015943">
    <property type="entry name" value="WD40/YVTN_repeat-like_dom_sf"/>
</dbReference>
<proteinExistence type="predicted"/>
<feature type="coiled-coil region" evidence="2">
    <location>
        <begin position="945"/>
        <end position="1000"/>
    </location>
</feature>
<feature type="coiled-coil region" evidence="2">
    <location>
        <begin position="1092"/>
        <end position="1119"/>
    </location>
</feature>
<evidence type="ECO:0000313" key="3">
    <source>
        <dbReference type="EMBL" id="CRZ11124.1"/>
    </source>
</evidence>
<feature type="coiled-coil region" evidence="2">
    <location>
        <begin position="706"/>
        <end position="827"/>
    </location>
</feature>
<evidence type="ECO:0000256" key="2">
    <source>
        <dbReference type="SAM" id="Coils"/>
    </source>
</evidence>
<dbReference type="EMBL" id="HACM01010682">
    <property type="protein sequence ID" value="CRZ11124.1"/>
    <property type="molecule type" value="Transcribed_RNA"/>
</dbReference>
<protein>
    <recommendedName>
        <fullName evidence="4">Cilia- and flagella-associated protein 57</fullName>
    </recommendedName>
</protein>
<evidence type="ECO:0000256" key="1">
    <source>
        <dbReference type="PROSITE-ProRule" id="PRU00221"/>
    </source>
</evidence>
<dbReference type="Gene3D" id="2.130.10.10">
    <property type="entry name" value="YVTN repeat-like/Quinoprotein amine dehydrogenase"/>
    <property type="match status" value="2"/>
</dbReference>
<dbReference type="Gene3D" id="1.10.287.1490">
    <property type="match status" value="1"/>
</dbReference>
<feature type="repeat" description="WD" evidence="1">
    <location>
        <begin position="476"/>
        <end position="517"/>
    </location>
</feature>
<dbReference type="InterPro" id="IPR036322">
    <property type="entry name" value="WD40_repeat_dom_sf"/>
</dbReference>
<reference evidence="3" key="1">
    <citation type="submission" date="2015-04" db="EMBL/GenBank/DDBJ databases">
        <title>The genome sequence of the plant pathogenic Rhizarian Plasmodiophora brassicae reveals insights in its biotrophic life cycle and the origin of chitin synthesis.</title>
        <authorList>
            <person name="Schwelm A."/>
            <person name="Fogelqvist J."/>
            <person name="Knaust A."/>
            <person name="Julke S."/>
            <person name="Lilja T."/>
            <person name="Dhandapani V."/>
            <person name="Bonilla-Rosso G."/>
            <person name="Karlsson M."/>
            <person name="Shevchenko A."/>
            <person name="Choi S.R."/>
            <person name="Kim H.G."/>
            <person name="Park J.Y."/>
            <person name="Lim Y.P."/>
            <person name="Ludwig-Muller J."/>
            <person name="Dixelius C."/>
        </authorList>
    </citation>
    <scope>NUCLEOTIDE SEQUENCE</scope>
    <source>
        <tissue evidence="3">Potato root galls</tissue>
    </source>
</reference>
<evidence type="ECO:0008006" key="4">
    <source>
        <dbReference type="Google" id="ProtNLM"/>
    </source>
</evidence>
<name>A0A0H5RQX8_9EUKA</name>
<dbReference type="PANTHER" id="PTHR32215:SF0">
    <property type="entry name" value="CILIA- AND FLAGELLA-ASSOCIATED PROTEIN 57"/>
    <property type="match status" value="1"/>
</dbReference>
<dbReference type="InterPro" id="IPR052993">
    <property type="entry name" value="CFA-57"/>
</dbReference>
<keyword evidence="2" id="KW-0175">Coiled coil</keyword>
<dbReference type="Pfam" id="PF00400">
    <property type="entry name" value="WD40"/>
    <property type="match status" value="3"/>
</dbReference>
<dbReference type="PANTHER" id="PTHR32215">
    <property type="entry name" value="CILIA- AND FLAGELLA-ASSOCIATED PROTEIN 57"/>
    <property type="match status" value="1"/>
</dbReference>
<organism evidence="3">
    <name type="scientific">Spongospora subterranea</name>
    <dbReference type="NCBI Taxonomy" id="70186"/>
    <lineage>
        <taxon>Eukaryota</taxon>
        <taxon>Sar</taxon>
        <taxon>Rhizaria</taxon>
        <taxon>Endomyxa</taxon>
        <taxon>Phytomyxea</taxon>
        <taxon>Plasmodiophorida</taxon>
        <taxon>Plasmodiophoridae</taxon>
        <taxon>Spongospora</taxon>
    </lineage>
</organism>
<dbReference type="PROSITE" id="PS50082">
    <property type="entry name" value="WD_REPEATS_2"/>
    <property type="match status" value="2"/>
</dbReference>
<feature type="repeat" description="WD" evidence="1">
    <location>
        <begin position="599"/>
        <end position="640"/>
    </location>
</feature>